<feature type="signal peptide" evidence="2">
    <location>
        <begin position="1"/>
        <end position="19"/>
    </location>
</feature>
<dbReference type="OrthoDB" id="7850882at2"/>
<comment type="caution">
    <text evidence="3">The sequence shown here is derived from an EMBL/GenBank/DDBJ whole genome shotgun (WGS) entry which is preliminary data.</text>
</comment>
<dbReference type="EMBL" id="QQNH01000001">
    <property type="protein sequence ID" value="RDE10384.1"/>
    <property type="molecule type" value="Genomic_DNA"/>
</dbReference>
<proteinExistence type="predicted"/>
<dbReference type="Proteomes" id="UP000253759">
    <property type="component" value="Unassembled WGS sequence"/>
</dbReference>
<name>A0A369W6R9_9HYPH</name>
<evidence type="ECO:0000313" key="4">
    <source>
        <dbReference type="Proteomes" id="UP000253759"/>
    </source>
</evidence>
<dbReference type="RefSeq" id="WP_114644107.1">
    <property type="nucleotide sequence ID" value="NZ_QQNH01000001.1"/>
</dbReference>
<reference evidence="4" key="1">
    <citation type="submission" date="2018-07" db="EMBL/GenBank/DDBJ databases">
        <authorList>
            <person name="Liu B.-T."/>
            <person name="Du Z."/>
        </authorList>
    </citation>
    <scope>NUCLEOTIDE SEQUENCE [LARGE SCALE GENOMIC DNA]</scope>
    <source>
        <strain evidence="4">XYN52</strain>
    </source>
</reference>
<accession>A0A369W6R9</accession>
<evidence type="ECO:0000313" key="3">
    <source>
        <dbReference type="EMBL" id="RDE10384.1"/>
    </source>
</evidence>
<evidence type="ECO:0000256" key="2">
    <source>
        <dbReference type="SAM" id="SignalP"/>
    </source>
</evidence>
<dbReference type="Pfam" id="PF11064">
    <property type="entry name" value="DUF2865"/>
    <property type="match status" value="1"/>
</dbReference>
<keyword evidence="4" id="KW-1185">Reference proteome</keyword>
<feature type="region of interest" description="Disordered" evidence="1">
    <location>
        <begin position="309"/>
        <end position="328"/>
    </location>
</feature>
<keyword evidence="2" id="KW-0732">Signal</keyword>
<dbReference type="InterPro" id="IPR021293">
    <property type="entry name" value="DUF2865"/>
</dbReference>
<organism evidence="3 4">
    <name type="scientific">Pelagibacterium lacus</name>
    <dbReference type="NCBI Taxonomy" id="2282655"/>
    <lineage>
        <taxon>Bacteria</taxon>
        <taxon>Pseudomonadati</taxon>
        <taxon>Pseudomonadota</taxon>
        <taxon>Alphaproteobacteria</taxon>
        <taxon>Hyphomicrobiales</taxon>
        <taxon>Devosiaceae</taxon>
        <taxon>Pelagibacterium</taxon>
    </lineage>
</organism>
<dbReference type="AlphaFoldDB" id="A0A369W6R9"/>
<feature type="chain" id="PRO_5016801979" evidence="2">
    <location>
        <begin position="20"/>
        <end position="360"/>
    </location>
</feature>
<gene>
    <name evidence="3" type="ORF">DVH29_00015</name>
</gene>
<evidence type="ECO:0000256" key="1">
    <source>
        <dbReference type="SAM" id="MobiDB-lite"/>
    </source>
</evidence>
<sequence>MTGFHSPLAAFLRIVTALAAAAAFIAADLAVAQAQSQSCAQITAILRGIERNQAFAGHNGIVEELRARQQQVMQGERQWISDGCQQMYNAGQAMTQQCRSLAQIITVGRTQVQQLQAMAQEGQSLARNHQAMMADYQRNGCDAGQRGSLLDGMFGGQGGYDYMPPYDPWASQQTRRTVCVRTCDGFYWPISFSTTDSYIAQDAIQCHEMCPGTEVALFSYRNPGEEPEDMISLSGAPYRSMPYAFRFRQEVDMSCSCNTREPAGTLTLAEAGGGSQAVVALGDLSFPLPQPDPRGPELTVAEAIHIPLPRPRPRADGTGAAVAAQPDREGTELRIVEFGDREVRIVGPETPYVPEGAEAP</sequence>
<protein>
    <submittedName>
        <fullName evidence="3">DUF2865 domain-containing protein</fullName>
    </submittedName>
</protein>